<dbReference type="InterPro" id="IPR025932">
    <property type="entry name" value="Trypano_VSG_B_N_dom"/>
</dbReference>
<evidence type="ECO:0000256" key="10">
    <source>
        <dbReference type="SAM" id="SignalP"/>
    </source>
</evidence>
<evidence type="ECO:0000259" key="11">
    <source>
        <dbReference type="Pfam" id="PF13206"/>
    </source>
</evidence>
<evidence type="ECO:0000256" key="3">
    <source>
        <dbReference type="ARBA" id="ARBA00022475"/>
    </source>
</evidence>
<name>F9WGT0_TRYCI</name>
<evidence type="ECO:0000313" key="12">
    <source>
        <dbReference type="EMBL" id="CCD16517.1"/>
    </source>
</evidence>
<protein>
    <submittedName>
        <fullName evidence="12">Variant surface glycoprotein</fullName>
    </submittedName>
</protein>
<organism evidence="12 13">
    <name type="scientific">Trypanosoma congolense (strain IL3000)</name>
    <dbReference type="NCBI Taxonomy" id="1068625"/>
    <lineage>
        <taxon>Eukaryota</taxon>
        <taxon>Discoba</taxon>
        <taxon>Euglenozoa</taxon>
        <taxon>Kinetoplastea</taxon>
        <taxon>Metakinetoplastina</taxon>
        <taxon>Trypanosomatida</taxon>
        <taxon>Trypanosomatidae</taxon>
        <taxon>Trypanosoma</taxon>
        <taxon>Nannomonas</taxon>
    </lineage>
</organism>
<evidence type="ECO:0000256" key="8">
    <source>
        <dbReference type="ARBA" id="ARBA00023288"/>
    </source>
</evidence>
<evidence type="ECO:0000256" key="2">
    <source>
        <dbReference type="ARBA" id="ARBA00004609"/>
    </source>
</evidence>
<dbReference type="GO" id="GO:0098552">
    <property type="term" value="C:side of membrane"/>
    <property type="evidence" value="ECO:0007669"/>
    <property type="project" value="UniProtKB-KW"/>
</dbReference>
<evidence type="ECO:0000256" key="5">
    <source>
        <dbReference type="ARBA" id="ARBA00022729"/>
    </source>
</evidence>
<keyword evidence="8" id="KW-0449">Lipoprotein</keyword>
<keyword evidence="13" id="KW-1185">Reference proteome</keyword>
<feature type="chain" id="PRO_5003390365" evidence="10">
    <location>
        <begin position="26"/>
        <end position="412"/>
    </location>
</feature>
<accession>F9WGT0</accession>
<gene>
    <name evidence="12" type="ORF">TCIL3000_0_14350</name>
</gene>
<dbReference type="GO" id="GO:0005886">
    <property type="term" value="C:plasma membrane"/>
    <property type="evidence" value="ECO:0007669"/>
    <property type="project" value="UniProtKB-SubCell"/>
</dbReference>
<dbReference type="AlphaFoldDB" id="F9WGT0"/>
<sequence>MVLQTLLRIHNLLFLCLAVFGVMMGMPHDENIPQFKVFCTIFGLIKDPDQRIRFLNEQLAPTPESLLSEIEKLAVITSKTDDLTEERQKLQKIDQNWTAEEIVREDGLKAKKFPAVDPDLPQVRLAAKKIRRIMRKAEDVIREFRGKAQEVVRLDGGARTEFKKALSGDANGKISQSSFASRGGAGASTRRQDACSYNAGGTTEGPGKSLVNDVFCLCGSAGGSSSSEYSSACGQTMTETDVRWASSTGTDNALPANPETTFPTIMGKCPNQVGWDRPNLPSAAKLRRALADFDALLGKTNFAGSNPDRKAYHFGGGHGSTDGSCDGKTGDHQKVCVNYLKVMAGNGPGISWKAAIEKAAGELEESERLSVEMNNTKTQLELLAESAWGIYEGALTGYSEQSAPHPKESKSN</sequence>
<keyword evidence="7" id="KW-0325">Glycoprotein</keyword>
<dbReference type="VEuPathDB" id="TriTrypDB:TcIL3000_0_14350"/>
<feature type="non-terminal residue" evidence="12">
    <location>
        <position position="412"/>
    </location>
</feature>
<feature type="region of interest" description="Disordered" evidence="9">
    <location>
        <begin position="170"/>
        <end position="202"/>
    </location>
</feature>
<proteinExistence type="predicted"/>
<evidence type="ECO:0000256" key="7">
    <source>
        <dbReference type="ARBA" id="ARBA00023180"/>
    </source>
</evidence>
<evidence type="ECO:0000313" key="13">
    <source>
        <dbReference type="Proteomes" id="UP000000702"/>
    </source>
</evidence>
<dbReference type="Proteomes" id="UP000000702">
    <property type="component" value="Unassembled WGS sequence"/>
</dbReference>
<comment type="function">
    <text evidence="1">VSG forms a coat on the surface of the parasite. The trypanosome evades the immune response of the host by expressing a series of antigenically distinct VSGs from an estimated 1000 VSG genes.</text>
</comment>
<keyword evidence="6" id="KW-0472">Membrane</keyword>
<feature type="domain" description="Trypanosome variant surface glycoprotein B-type N-terminal" evidence="11">
    <location>
        <begin position="77"/>
        <end position="381"/>
    </location>
</feature>
<feature type="signal peptide" evidence="10">
    <location>
        <begin position="1"/>
        <end position="25"/>
    </location>
</feature>
<keyword evidence="4" id="KW-0336">GPI-anchor</keyword>
<evidence type="ECO:0000256" key="6">
    <source>
        <dbReference type="ARBA" id="ARBA00023136"/>
    </source>
</evidence>
<dbReference type="Pfam" id="PF13206">
    <property type="entry name" value="VSG_B"/>
    <property type="match status" value="1"/>
</dbReference>
<evidence type="ECO:0000256" key="9">
    <source>
        <dbReference type="SAM" id="MobiDB-lite"/>
    </source>
</evidence>
<reference evidence="12 13" key="2">
    <citation type="journal article" date="2012" name="Proc. Natl. Acad. Sci. U.S.A.">
        <title>Antigenic diversity is generated by distinct evolutionary mechanisms in African trypanosome species.</title>
        <authorList>
            <person name="Jackson A.P."/>
            <person name="Berry A."/>
            <person name="Aslett M."/>
            <person name="Allison H.C."/>
            <person name="Burton P."/>
            <person name="Vavrova-Anderson J."/>
            <person name="Brown R."/>
            <person name="Browne H."/>
            <person name="Corton N."/>
            <person name="Hauser H."/>
            <person name="Gamble J."/>
            <person name="Gilderthorp R."/>
            <person name="Marcello L."/>
            <person name="McQuillan J."/>
            <person name="Otto T.D."/>
            <person name="Quail M.A."/>
            <person name="Sanders M.J."/>
            <person name="van Tonder A."/>
            <person name="Ginger M.L."/>
            <person name="Field M.C."/>
            <person name="Barry J.D."/>
            <person name="Hertz-Fowler C."/>
            <person name="Berriman M."/>
        </authorList>
    </citation>
    <scope>NUCLEOTIDE SEQUENCE [LARGE SCALE GENOMIC DNA]</scope>
    <source>
        <strain evidence="12 13">IL3000</strain>
    </source>
</reference>
<dbReference type="EMBL" id="CAEQ01002317">
    <property type="protein sequence ID" value="CCD16517.1"/>
    <property type="molecule type" value="Genomic_DNA"/>
</dbReference>
<keyword evidence="3" id="KW-1003">Cell membrane</keyword>
<evidence type="ECO:0000256" key="4">
    <source>
        <dbReference type="ARBA" id="ARBA00022622"/>
    </source>
</evidence>
<comment type="subcellular location">
    <subcellularLocation>
        <location evidence="2">Cell membrane</location>
        <topology evidence="2">Lipid-anchor</topology>
        <topology evidence="2">GPI-anchor</topology>
    </subcellularLocation>
</comment>
<comment type="caution">
    <text evidence="12">The sequence shown here is derived from an EMBL/GenBank/DDBJ whole genome shotgun (WGS) entry which is preliminary data.</text>
</comment>
<keyword evidence="5 10" id="KW-0732">Signal</keyword>
<reference evidence="13" key="1">
    <citation type="submission" date="2011-07" db="EMBL/GenBank/DDBJ databases">
        <title>Divergent evolution of antigenic variation in African trypanosomes.</title>
        <authorList>
            <person name="Jackson A.P."/>
            <person name="Berry A."/>
            <person name="Allison H.C."/>
            <person name="Burton P."/>
            <person name="Anderson J."/>
            <person name="Aslett M."/>
            <person name="Brown R."/>
            <person name="Corton N."/>
            <person name="Harris D."/>
            <person name="Hauser H."/>
            <person name="Gamble J."/>
            <person name="Gilderthorp R."/>
            <person name="McQuillan J."/>
            <person name="Quail M.A."/>
            <person name="Sanders M."/>
            <person name="Van Tonder A."/>
            <person name="Ginger M.L."/>
            <person name="Donelson J.E."/>
            <person name="Field M.C."/>
            <person name="Barry J.D."/>
            <person name="Berriman M."/>
            <person name="Hertz-Fowler C."/>
        </authorList>
    </citation>
    <scope>NUCLEOTIDE SEQUENCE [LARGE SCALE GENOMIC DNA]</scope>
    <source>
        <strain evidence="13">IL3000</strain>
    </source>
</reference>
<evidence type="ECO:0000256" key="1">
    <source>
        <dbReference type="ARBA" id="ARBA00002523"/>
    </source>
</evidence>